<dbReference type="NCBIfam" id="TIGR00109">
    <property type="entry name" value="hemH"/>
    <property type="match status" value="1"/>
</dbReference>
<comment type="similarity">
    <text evidence="1 7 8">Belongs to the ferrochelatase family.</text>
</comment>
<organism evidence="10 11">
    <name type="scientific">Myxococcus xanthus</name>
    <dbReference type="NCBI Taxonomy" id="34"/>
    <lineage>
        <taxon>Bacteria</taxon>
        <taxon>Pseudomonadati</taxon>
        <taxon>Myxococcota</taxon>
        <taxon>Myxococcia</taxon>
        <taxon>Myxococcales</taxon>
        <taxon>Cystobacterineae</taxon>
        <taxon>Myxococcaceae</taxon>
        <taxon>Myxococcus</taxon>
    </lineage>
</organism>
<comment type="caution">
    <text evidence="10">The sequence shown here is derived from an EMBL/GenBank/DDBJ whole genome shotgun (WGS) entry which is preliminary data.</text>
</comment>
<comment type="catalytic activity">
    <reaction evidence="7">
        <text>heme b + 2 H(+) = protoporphyrin IX + Fe(2+)</text>
        <dbReference type="Rhea" id="RHEA:22584"/>
        <dbReference type="ChEBI" id="CHEBI:15378"/>
        <dbReference type="ChEBI" id="CHEBI:29033"/>
        <dbReference type="ChEBI" id="CHEBI:57306"/>
        <dbReference type="ChEBI" id="CHEBI:60344"/>
        <dbReference type="EC" id="4.98.1.1"/>
    </reaction>
</comment>
<keyword evidence="7" id="KW-0479">Metal-binding</keyword>
<dbReference type="EMBL" id="JABFNT010000041">
    <property type="protein sequence ID" value="NOJ79606.1"/>
    <property type="molecule type" value="Genomic_DNA"/>
</dbReference>
<dbReference type="InterPro" id="IPR033644">
    <property type="entry name" value="Ferrochelatase_C"/>
</dbReference>
<evidence type="ECO:0000256" key="7">
    <source>
        <dbReference type="HAMAP-Rule" id="MF_00323"/>
    </source>
</evidence>
<dbReference type="CDD" id="cd00419">
    <property type="entry name" value="Ferrochelatase_C"/>
    <property type="match status" value="1"/>
</dbReference>
<dbReference type="GO" id="GO:0005737">
    <property type="term" value="C:cytoplasm"/>
    <property type="evidence" value="ECO:0007669"/>
    <property type="project" value="UniProtKB-SubCell"/>
</dbReference>
<keyword evidence="7" id="KW-0963">Cytoplasm</keyword>
<dbReference type="AlphaFoldDB" id="A0A7Y4IHY7"/>
<name>A0A7Y4IHY7_MYXXA</name>
<dbReference type="PANTHER" id="PTHR11108:SF1">
    <property type="entry name" value="FERROCHELATASE, MITOCHONDRIAL"/>
    <property type="match status" value="1"/>
</dbReference>
<comment type="function">
    <text evidence="7">Catalyzes the ferrous insertion into protoporphyrin IX.</text>
</comment>
<evidence type="ECO:0000256" key="6">
    <source>
        <dbReference type="ARBA" id="ARBA00024536"/>
    </source>
</evidence>
<dbReference type="InterPro" id="IPR001015">
    <property type="entry name" value="Ferrochelatase"/>
</dbReference>
<dbReference type="GO" id="GO:0004325">
    <property type="term" value="F:ferrochelatase activity"/>
    <property type="evidence" value="ECO:0007669"/>
    <property type="project" value="UniProtKB-UniRule"/>
</dbReference>
<dbReference type="Pfam" id="PF00762">
    <property type="entry name" value="Ferrochelatase"/>
    <property type="match status" value="1"/>
</dbReference>
<feature type="region of interest" description="Disordered" evidence="9">
    <location>
        <begin position="344"/>
        <end position="364"/>
    </location>
</feature>
<keyword evidence="3 7" id="KW-0350">Heme biosynthesis</keyword>
<evidence type="ECO:0000256" key="3">
    <source>
        <dbReference type="ARBA" id="ARBA00023133"/>
    </source>
</evidence>
<dbReference type="SUPFAM" id="SSF53800">
    <property type="entry name" value="Chelatase"/>
    <property type="match status" value="1"/>
</dbReference>
<evidence type="ECO:0000256" key="5">
    <source>
        <dbReference type="ARBA" id="ARBA00023244"/>
    </source>
</evidence>
<feature type="binding site" evidence="7">
    <location>
        <position position="299"/>
    </location>
    <ligand>
        <name>Fe(2+)</name>
        <dbReference type="ChEBI" id="CHEBI:29033"/>
    </ligand>
</feature>
<evidence type="ECO:0000313" key="11">
    <source>
        <dbReference type="Proteomes" id="UP000533080"/>
    </source>
</evidence>
<dbReference type="UniPathway" id="UPA00252">
    <property type="reaction ID" value="UER00325"/>
</dbReference>
<dbReference type="GO" id="GO:0046872">
    <property type="term" value="F:metal ion binding"/>
    <property type="evidence" value="ECO:0007669"/>
    <property type="project" value="UniProtKB-KW"/>
</dbReference>
<sequence>MPTPTSKRGLLLVNLGTPDAPQTGPVRRYLREFLNDPRVIDIHPLGRWALLNFIILPMRPAKSAEAYRQIWMKEGSPLLVYSQALAAQVSERLAGEYEVALAMRYGSPSIPDGIAALKARGVSEFTVLPLYPQEAASSTASSLARTYEVLAQSWDVPFVRAVPAFFEHPGFLDAFTAVARPVIDDARADYVLFSFHGLPERHMRKSDPTGTHCLSTASCCDAMTDANRHCYRAQSYATARGLAQRLGLPADGWSVSFQSRLGRTPWVKPYTDVVLPELAKKGVKRLAVMCPAFVADCLETLEEIGLRAREQFLEAGGESLTLVPSLNAHPAWVDAVVRMVRESDGPPTAVVGPSAPAREPIPPR</sequence>
<dbReference type="PANTHER" id="PTHR11108">
    <property type="entry name" value="FERROCHELATASE"/>
    <property type="match status" value="1"/>
</dbReference>
<feature type="binding site" evidence="7">
    <location>
        <position position="196"/>
    </location>
    <ligand>
        <name>Fe(2+)</name>
        <dbReference type="ChEBI" id="CHEBI:29033"/>
    </ligand>
</feature>
<protein>
    <recommendedName>
        <fullName evidence="7">Ferrochelatase</fullName>
        <ecNumber evidence="7">4.98.1.1</ecNumber>
    </recommendedName>
    <alternativeName>
        <fullName evidence="7">Heme synthase</fullName>
    </alternativeName>
    <alternativeName>
        <fullName evidence="7">Protoheme ferro-lyase</fullName>
    </alternativeName>
</protein>
<dbReference type="RefSeq" id="WP_171441859.1">
    <property type="nucleotide sequence ID" value="NZ_JABFNS010000066.1"/>
</dbReference>
<dbReference type="Proteomes" id="UP000533080">
    <property type="component" value="Unassembled WGS sequence"/>
</dbReference>
<comment type="pathway">
    <text evidence="7">Porphyrin-containing compound metabolism; protoheme biosynthesis; protoheme from protoporphyrin-IX: step 1/1.</text>
</comment>
<evidence type="ECO:0000256" key="1">
    <source>
        <dbReference type="ARBA" id="ARBA00007718"/>
    </source>
</evidence>
<proteinExistence type="inferred from homology"/>
<keyword evidence="5 7" id="KW-0627">Porphyrin biosynthesis</keyword>
<reference evidence="10 11" key="1">
    <citation type="submission" date="2020-05" db="EMBL/GenBank/DDBJ databases">
        <authorList>
            <person name="Whitworth D."/>
        </authorList>
    </citation>
    <scope>NUCLEOTIDE SEQUENCE [LARGE SCALE GENOMIC DNA]</scope>
    <source>
        <strain evidence="10 11">AM005</strain>
    </source>
</reference>
<evidence type="ECO:0000313" key="10">
    <source>
        <dbReference type="EMBL" id="NOJ79606.1"/>
    </source>
</evidence>
<dbReference type="Gene3D" id="3.40.50.1400">
    <property type="match status" value="2"/>
</dbReference>
<dbReference type="HAMAP" id="MF_00323">
    <property type="entry name" value="Ferrochelatase"/>
    <property type="match status" value="1"/>
</dbReference>
<keyword evidence="4 7" id="KW-0456">Lyase</keyword>
<evidence type="ECO:0000256" key="9">
    <source>
        <dbReference type="SAM" id="MobiDB-lite"/>
    </source>
</evidence>
<keyword evidence="2 7" id="KW-0408">Iron</keyword>
<comment type="catalytic activity">
    <reaction evidence="6">
        <text>Fe-coproporphyrin III + 2 H(+) = coproporphyrin III + Fe(2+)</text>
        <dbReference type="Rhea" id="RHEA:49572"/>
        <dbReference type="ChEBI" id="CHEBI:15378"/>
        <dbReference type="ChEBI" id="CHEBI:29033"/>
        <dbReference type="ChEBI" id="CHEBI:68438"/>
        <dbReference type="ChEBI" id="CHEBI:131725"/>
        <dbReference type="EC" id="4.99.1.9"/>
    </reaction>
    <physiologicalReaction direction="right-to-left" evidence="6">
        <dbReference type="Rhea" id="RHEA:49574"/>
    </physiologicalReaction>
</comment>
<dbReference type="InterPro" id="IPR033659">
    <property type="entry name" value="Ferrochelatase_N"/>
</dbReference>
<comment type="subcellular location">
    <subcellularLocation>
        <location evidence="7">Cytoplasm</location>
    </subcellularLocation>
</comment>
<evidence type="ECO:0000256" key="4">
    <source>
        <dbReference type="ARBA" id="ARBA00023239"/>
    </source>
</evidence>
<evidence type="ECO:0000256" key="8">
    <source>
        <dbReference type="RuleBase" id="RU004185"/>
    </source>
</evidence>
<evidence type="ECO:0000256" key="2">
    <source>
        <dbReference type="ARBA" id="ARBA00023004"/>
    </source>
</evidence>
<dbReference type="EC" id="4.98.1.1" evidence="7"/>
<accession>A0A7Y4IHY7</accession>
<gene>
    <name evidence="7 10" type="primary">hemH</name>
    <name evidence="10" type="ORF">HNV28_14855</name>
</gene>
<dbReference type="GO" id="GO:0006783">
    <property type="term" value="P:heme biosynthetic process"/>
    <property type="evidence" value="ECO:0007669"/>
    <property type="project" value="UniProtKB-UniRule"/>
</dbReference>
<dbReference type="CDD" id="cd03411">
    <property type="entry name" value="Ferrochelatase_N"/>
    <property type="match status" value="1"/>
</dbReference>